<dbReference type="PaxDb" id="39947-A0A0P0VBV5"/>
<protein>
    <submittedName>
        <fullName evidence="2">Os01g0906450 protein</fullName>
    </submittedName>
</protein>
<reference evidence="3" key="1">
    <citation type="journal article" date="2005" name="Nature">
        <title>The map-based sequence of the rice genome.</title>
        <authorList>
            <consortium name="International rice genome sequencing project (IRGSP)"/>
            <person name="Matsumoto T."/>
            <person name="Wu J."/>
            <person name="Kanamori H."/>
            <person name="Katayose Y."/>
            <person name="Fujisawa M."/>
            <person name="Namiki N."/>
            <person name="Mizuno H."/>
            <person name="Yamamoto K."/>
            <person name="Antonio B.A."/>
            <person name="Baba T."/>
            <person name="Sakata K."/>
            <person name="Nagamura Y."/>
            <person name="Aoki H."/>
            <person name="Arikawa K."/>
            <person name="Arita K."/>
            <person name="Bito T."/>
            <person name="Chiden Y."/>
            <person name="Fujitsuka N."/>
            <person name="Fukunaka R."/>
            <person name="Hamada M."/>
            <person name="Harada C."/>
            <person name="Hayashi A."/>
            <person name="Hijishita S."/>
            <person name="Honda M."/>
            <person name="Hosokawa S."/>
            <person name="Ichikawa Y."/>
            <person name="Idonuma A."/>
            <person name="Iijima M."/>
            <person name="Ikeda M."/>
            <person name="Ikeno M."/>
            <person name="Ito K."/>
            <person name="Ito S."/>
            <person name="Ito T."/>
            <person name="Ito Y."/>
            <person name="Ito Y."/>
            <person name="Iwabuchi A."/>
            <person name="Kamiya K."/>
            <person name="Karasawa W."/>
            <person name="Kurita K."/>
            <person name="Katagiri S."/>
            <person name="Kikuta A."/>
            <person name="Kobayashi H."/>
            <person name="Kobayashi N."/>
            <person name="Machita K."/>
            <person name="Maehara T."/>
            <person name="Masukawa M."/>
            <person name="Mizubayashi T."/>
            <person name="Mukai Y."/>
            <person name="Nagasaki H."/>
            <person name="Nagata Y."/>
            <person name="Naito S."/>
            <person name="Nakashima M."/>
            <person name="Nakama Y."/>
            <person name="Nakamichi Y."/>
            <person name="Nakamura M."/>
            <person name="Meguro A."/>
            <person name="Negishi M."/>
            <person name="Ohta I."/>
            <person name="Ohta T."/>
            <person name="Okamoto M."/>
            <person name="Ono N."/>
            <person name="Saji S."/>
            <person name="Sakaguchi M."/>
            <person name="Sakai K."/>
            <person name="Shibata M."/>
            <person name="Shimokawa T."/>
            <person name="Song J."/>
            <person name="Takazaki Y."/>
            <person name="Terasawa K."/>
            <person name="Tsugane M."/>
            <person name="Tsuji K."/>
            <person name="Ueda S."/>
            <person name="Waki K."/>
            <person name="Yamagata H."/>
            <person name="Yamamoto M."/>
            <person name="Yamamoto S."/>
            <person name="Yamane H."/>
            <person name="Yoshiki S."/>
            <person name="Yoshihara R."/>
            <person name="Yukawa K."/>
            <person name="Zhong H."/>
            <person name="Yano M."/>
            <person name="Yuan Q."/>
            <person name="Ouyang S."/>
            <person name="Liu J."/>
            <person name="Jones K.M."/>
            <person name="Gansberger K."/>
            <person name="Moffat K."/>
            <person name="Hill J."/>
            <person name="Bera J."/>
            <person name="Fadrosh D."/>
            <person name="Jin S."/>
            <person name="Johri S."/>
            <person name="Kim M."/>
            <person name="Overton L."/>
            <person name="Reardon M."/>
            <person name="Tsitrin T."/>
            <person name="Vuong H."/>
            <person name="Weaver B."/>
            <person name="Ciecko A."/>
            <person name="Tallon L."/>
            <person name="Jackson J."/>
            <person name="Pai G."/>
            <person name="Aken S.V."/>
            <person name="Utterback T."/>
            <person name="Reidmuller S."/>
            <person name="Feldblyum T."/>
            <person name="Hsiao J."/>
            <person name="Zismann V."/>
            <person name="Iobst S."/>
            <person name="de Vazeille A.R."/>
            <person name="Buell C.R."/>
            <person name="Ying K."/>
            <person name="Li Y."/>
            <person name="Lu T."/>
            <person name="Huang Y."/>
            <person name="Zhao Q."/>
            <person name="Feng Q."/>
            <person name="Zhang L."/>
            <person name="Zhu J."/>
            <person name="Weng Q."/>
            <person name="Mu J."/>
            <person name="Lu Y."/>
            <person name="Fan D."/>
            <person name="Liu Y."/>
            <person name="Guan J."/>
            <person name="Zhang Y."/>
            <person name="Yu S."/>
            <person name="Liu X."/>
            <person name="Zhang Y."/>
            <person name="Hong G."/>
            <person name="Han B."/>
            <person name="Choisne N."/>
            <person name="Demange N."/>
            <person name="Orjeda G."/>
            <person name="Samain S."/>
            <person name="Cattolico L."/>
            <person name="Pelletier E."/>
            <person name="Couloux A."/>
            <person name="Segurens B."/>
            <person name="Wincker P."/>
            <person name="D'Hont A."/>
            <person name="Scarpelli C."/>
            <person name="Weissenbach J."/>
            <person name="Salanoubat M."/>
            <person name="Quetier F."/>
            <person name="Yu Y."/>
            <person name="Kim H.R."/>
            <person name="Rambo T."/>
            <person name="Currie J."/>
            <person name="Collura K."/>
            <person name="Luo M."/>
            <person name="Yang T."/>
            <person name="Ammiraju J.S.S."/>
            <person name="Engler F."/>
            <person name="Soderlund C."/>
            <person name="Wing R.A."/>
            <person name="Palmer L.E."/>
            <person name="de la Bastide M."/>
            <person name="Spiegel L."/>
            <person name="Nascimento L."/>
            <person name="Zutavern T."/>
            <person name="O'Shaughnessy A."/>
            <person name="Dike S."/>
            <person name="Dedhia N."/>
            <person name="Preston R."/>
            <person name="Balija V."/>
            <person name="McCombie W.R."/>
            <person name="Chow T."/>
            <person name="Chen H."/>
            <person name="Chung M."/>
            <person name="Chen C."/>
            <person name="Shaw J."/>
            <person name="Wu H."/>
            <person name="Hsiao K."/>
            <person name="Chao Y."/>
            <person name="Chu M."/>
            <person name="Cheng C."/>
            <person name="Hour A."/>
            <person name="Lee P."/>
            <person name="Lin S."/>
            <person name="Lin Y."/>
            <person name="Liou J."/>
            <person name="Liu S."/>
            <person name="Hsing Y."/>
            <person name="Raghuvanshi S."/>
            <person name="Mohanty A."/>
            <person name="Bharti A.K."/>
            <person name="Gaur A."/>
            <person name="Gupta V."/>
            <person name="Kumar D."/>
            <person name="Ravi V."/>
            <person name="Vij S."/>
            <person name="Kapur A."/>
            <person name="Khurana P."/>
            <person name="Khurana P."/>
            <person name="Khurana J.P."/>
            <person name="Tyagi A.K."/>
            <person name="Gaikwad K."/>
            <person name="Singh A."/>
            <person name="Dalal V."/>
            <person name="Srivastava S."/>
            <person name="Dixit A."/>
            <person name="Pal A.K."/>
            <person name="Ghazi I.A."/>
            <person name="Yadav M."/>
            <person name="Pandit A."/>
            <person name="Bhargava A."/>
            <person name="Sureshbabu K."/>
            <person name="Batra K."/>
            <person name="Sharma T.R."/>
            <person name="Mohapatra T."/>
            <person name="Singh N.K."/>
            <person name="Messing J."/>
            <person name="Nelson A.B."/>
            <person name="Fuks G."/>
            <person name="Kavchok S."/>
            <person name="Keizer G."/>
            <person name="Linton E."/>
            <person name="Llaca V."/>
            <person name="Song R."/>
            <person name="Tanyolac B."/>
            <person name="Young S."/>
            <person name="Ho-Il K."/>
            <person name="Hahn J.H."/>
            <person name="Sangsakoo G."/>
            <person name="Vanavichit A."/>
            <person name="de Mattos Luiz.A.T."/>
            <person name="Zimmer P.D."/>
            <person name="Malone G."/>
            <person name="Dellagostin O."/>
            <person name="de Oliveira A.C."/>
            <person name="Bevan M."/>
            <person name="Bancroft I."/>
            <person name="Minx P."/>
            <person name="Cordum H."/>
            <person name="Wilson R."/>
            <person name="Cheng Z."/>
            <person name="Jin W."/>
            <person name="Jiang J."/>
            <person name="Leong S.A."/>
            <person name="Iwama H."/>
            <person name="Gojobori T."/>
            <person name="Itoh T."/>
            <person name="Niimura Y."/>
            <person name="Fujii Y."/>
            <person name="Habara T."/>
            <person name="Sakai H."/>
            <person name="Sato Y."/>
            <person name="Wilson G."/>
            <person name="Kumar K."/>
            <person name="McCouch S."/>
            <person name="Juretic N."/>
            <person name="Hoen D."/>
            <person name="Wright S."/>
            <person name="Bruskiewich R."/>
            <person name="Bureau T."/>
            <person name="Miyao A."/>
            <person name="Hirochika H."/>
            <person name="Nishikawa T."/>
            <person name="Kadowaki K."/>
            <person name="Sugiura M."/>
            <person name="Burr B."/>
            <person name="Sasaki T."/>
        </authorList>
    </citation>
    <scope>NUCLEOTIDE SEQUENCE [LARGE SCALE GENOMIC DNA]</scope>
    <source>
        <strain evidence="3">cv. Nipponbare</strain>
    </source>
</reference>
<sequence length="108" mass="11000">ATLEKLEARSPHVVLFPFLAHGHTSRPSSASPATSRCSARASPSSSSPPRASSAPSPSRPPPLRSNSTRSPLADFFGVICGDLRRTPSAEVEAAASVHGDGGRGGGRG</sequence>
<feature type="non-terminal residue" evidence="2">
    <location>
        <position position="1"/>
    </location>
</feature>
<evidence type="ECO:0000256" key="1">
    <source>
        <dbReference type="SAM" id="MobiDB-lite"/>
    </source>
</evidence>
<proteinExistence type="predicted"/>
<evidence type="ECO:0000313" key="3">
    <source>
        <dbReference type="Proteomes" id="UP000059680"/>
    </source>
</evidence>
<feature type="compositionally biased region" description="Low complexity" evidence="1">
    <location>
        <begin position="25"/>
        <end position="56"/>
    </location>
</feature>
<accession>A0A0P0VBV5</accession>
<feature type="region of interest" description="Disordered" evidence="1">
    <location>
        <begin position="19"/>
        <end position="70"/>
    </location>
</feature>
<reference evidence="2 3" key="3">
    <citation type="journal article" date="2013" name="Rice">
        <title>Improvement of the Oryza sativa Nipponbare reference genome using next generation sequence and optical map data.</title>
        <authorList>
            <person name="Kawahara Y."/>
            <person name="de la Bastide M."/>
            <person name="Hamilton J.P."/>
            <person name="Kanamori H."/>
            <person name="McCombie W.R."/>
            <person name="Ouyang S."/>
            <person name="Schwartz D.C."/>
            <person name="Tanaka T."/>
            <person name="Wu J."/>
            <person name="Zhou S."/>
            <person name="Childs K.L."/>
            <person name="Davidson R.M."/>
            <person name="Lin H."/>
            <person name="Quesada-Ocampo L."/>
            <person name="Vaillancourt B."/>
            <person name="Sakai H."/>
            <person name="Lee S.S."/>
            <person name="Kim J."/>
            <person name="Numa H."/>
            <person name="Itoh T."/>
            <person name="Buell C.R."/>
            <person name="Matsumoto T."/>
        </authorList>
    </citation>
    <scope>NUCLEOTIDE SEQUENCE [LARGE SCALE GENOMIC DNA]</scope>
    <source>
        <strain evidence="3">cv. Nipponbare</strain>
    </source>
</reference>
<dbReference type="SMR" id="A0A0P0VBV5"/>
<dbReference type="AlphaFoldDB" id="A0A0P0VBV5"/>
<dbReference type="Proteomes" id="UP000059680">
    <property type="component" value="Chromosome 1"/>
</dbReference>
<dbReference type="InParanoid" id="A0A0P0VBV5"/>
<organism evidence="2 3">
    <name type="scientific">Oryza sativa subsp. japonica</name>
    <name type="common">Rice</name>
    <dbReference type="NCBI Taxonomy" id="39947"/>
    <lineage>
        <taxon>Eukaryota</taxon>
        <taxon>Viridiplantae</taxon>
        <taxon>Streptophyta</taxon>
        <taxon>Embryophyta</taxon>
        <taxon>Tracheophyta</taxon>
        <taxon>Spermatophyta</taxon>
        <taxon>Magnoliopsida</taxon>
        <taxon>Liliopsida</taxon>
        <taxon>Poales</taxon>
        <taxon>Poaceae</taxon>
        <taxon>BOP clade</taxon>
        <taxon>Oryzoideae</taxon>
        <taxon>Oryzeae</taxon>
        <taxon>Oryzinae</taxon>
        <taxon>Oryza</taxon>
        <taxon>Oryza sativa</taxon>
    </lineage>
</organism>
<feature type="region of interest" description="Disordered" evidence="1">
    <location>
        <begin position="87"/>
        <end position="108"/>
    </location>
</feature>
<keyword evidence="3" id="KW-1185">Reference proteome</keyword>
<dbReference type="STRING" id="39947.A0A0P0VBV5"/>
<dbReference type="EMBL" id="AP014957">
    <property type="protein sequence ID" value="BAS75796.1"/>
    <property type="molecule type" value="Genomic_DNA"/>
</dbReference>
<evidence type="ECO:0000313" key="2">
    <source>
        <dbReference type="EMBL" id="BAS75796.1"/>
    </source>
</evidence>
<name>A0A0P0VBV5_ORYSJ</name>
<reference evidence="2 3" key="2">
    <citation type="journal article" date="2013" name="Plant Cell Physiol.">
        <title>Rice Annotation Project Database (RAP-DB): an integrative and interactive database for rice genomics.</title>
        <authorList>
            <person name="Sakai H."/>
            <person name="Lee S.S."/>
            <person name="Tanaka T."/>
            <person name="Numa H."/>
            <person name="Kim J."/>
            <person name="Kawahara Y."/>
            <person name="Wakimoto H."/>
            <person name="Yang C.C."/>
            <person name="Iwamoto M."/>
            <person name="Abe T."/>
            <person name="Yamada Y."/>
            <person name="Muto A."/>
            <person name="Inokuchi H."/>
            <person name="Ikemura T."/>
            <person name="Matsumoto T."/>
            <person name="Sasaki T."/>
            <person name="Itoh T."/>
        </authorList>
    </citation>
    <scope>NUCLEOTIDE SEQUENCE [LARGE SCALE GENOMIC DNA]</scope>
    <source>
        <strain evidence="3">cv. Nipponbare</strain>
    </source>
</reference>
<dbReference type="Gramene" id="Os01t0906450-01">
    <property type="protein sequence ID" value="Os01t0906450-01"/>
    <property type="gene ID" value="Os01g0906450"/>
</dbReference>
<gene>
    <name evidence="2" type="ordered locus">Os01g0906450</name>
    <name evidence="2" type="ORF">OSNPB_010906450</name>
</gene>